<dbReference type="NCBIfam" id="TIGR03128">
    <property type="entry name" value="RuMP_HxlA"/>
    <property type="match status" value="1"/>
</dbReference>
<comment type="cofactor">
    <cofactor evidence="7">
        <name>Mg(2+)</name>
        <dbReference type="ChEBI" id="CHEBI:18420"/>
    </cofactor>
</comment>
<dbReference type="CDD" id="cd04726">
    <property type="entry name" value="KGPDC_HPS"/>
    <property type="match status" value="1"/>
</dbReference>
<comment type="similarity">
    <text evidence="3">Belongs to the HPS/KGPDC family. HPS subfamily.</text>
</comment>
<dbReference type="InterPro" id="IPR013785">
    <property type="entry name" value="Aldolase_TIM"/>
</dbReference>
<dbReference type="EMBL" id="DRBC01000326">
    <property type="protein sequence ID" value="HDN85160.1"/>
    <property type="molecule type" value="Genomic_DNA"/>
</dbReference>
<feature type="domain" description="Orotidine 5'-phosphate decarboxylase" evidence="8">
    <location>
        <begin position="4"/>
        <end position="205"/>
    </location>
</feature>
<dbReference type="PANTHER" id="PTHR35039">
    <property type="entry name" value="3-KETO-L-GULONATE-6-PHOSPHATE DECARBOXYLASE SGBH-RELATED"/>
    <property type="match status" value="1"/>
</dbReference>
<sequence>MKPVLQVALDFINLKRALKAASLAVEGGADWLEAGTPLIKSEGVESIRLLRKNFPSVTIVADLKIMDVGRIEAEIAFKAGADVVCVMGIASDPTIQECVLAARNYGGKVMVDLMNVSSPLQRAKEIEKMGADFVGIHIPIDTQMRGEKPTDLVREIAGKINLPLAVAGGVNSETAAAIVDAGASILIVGGAICKAKDPRIATRKIKEAIKEKKVIKTDLFKRVLEPEISSILYKVSTANISDAMHREGELGRFLIINPDKKLVGKALTVRTYPGDWAKPVEAIDKAEKGQVLVIDAGGTPPAIWGELATHSAVRKKLAGVVIHGGIRDVEEIHKLGFPAYAKLITPNAGEPKGFGEIGVPIKIDGKTIFTNDWIVGDKDGLVVIPQARAVEIANRAMDVLERENRIREEIESGGTLSTVIELLRWEKEQ</sequence>
<dbReference type="InterPro" id="IPR017553">
    <property type="entry name" value="3-hexulose-6-phosphate_synth"/>
</dbReference>
<evidence type="ECO:0000256" key="6">
    <source>
        <dbReference type="ARBA" id="ARBA00023277"/>
    </source>
</evidence>
<feature type="binding site" evidence="7">
    <location>
        <begin position="305"/>
        <end position="308"/>
    </location>
    <ligand>
        <name>substrate</name>
    </ligand>
</feature>
<dbReference type="GO" id="GO:0019854">
    <property type="term" value="P:L-ascorbic acid catabolic process"/>
    <property type="evidence" value="ECO:0007669"/>
    <property type="project" value="TreeGrafter"/>
</dbReference>
<evidence type="ECO:0000313" key="9">
    <source>
        <dbReference type="EMBL" id="HDN85160.1"/>
    </source>
</evidence>
<evidence type="ECO:0000256" key="5">
    <source>
        <dbReference type="ARBA" id="ARBA00023239"/>
    </source>
</evidence>
<dbReference type="Gene3D" id="3.20.20.70">
    <property type="entry name" value="Aldolase class I"/>
    <property type="match status" value="1"/>
</dbReference>
<dbReference type="InterPro" id="IPR001754">
    <property type="entry name" value="OMPdeCOase_dom"/>
</dbReference>
<comment type="pathway">
    <text evidence="2">One-carbon metabolism; formaldehyde assimilation via RuMP pathway; D-fructose 6-phosphate from D-ribulose 5-phosphate and formaldehyde: step 1/2.</text>
</comment>
<dbReference type="Pfam" id="PF03737">
    <property type="entry name" value="RraA-like"/>
    <property type="match status" value="1"/>
</dbReference>
<comment type="caution">
    <text evidence="9">The sequence shown here is derived from an EMBL/GenBank/DDBJ whole genome shotgun (WGS) entry which is preliminary data.</text>
</comment>
<evidence type="ECO:0000256" key="3">
    <source>
        <dbReference type="ARBA" id="ARBA00006350"/>
    </source>
</evidence>
<proteinExistence type="inferred from homology"/>
<dbReference type="InterPro" id="IPR017120">
    <property type="entry name" value="Bifunct_HPS/DMK_prd"/>
</dbReference>
<dbReference type="Gene3D" id="3.50.30.40">
    <property type="entry name" value="Ribonuclease E inhibitor RraA/RraA-like"/>
    <property type="match status" value="1"/>
</dbReference>
<dbReference type="GO" id="GO:0033982">
    <property type="term" value="F:3-dehydro-L-gulonate-6-phosphate decarboxylase activity"/>
    <property type="evidence" value="ECO:0007669"/>
    <property type="project" value="TreeGrafter"/>
</dbReference>
<keyword evidence="7" id="KW-0479">Metal-binding</keyword>
<dbReference type="Pfam" id="PF00215">
    <property type="entry name" value="OMPdecase"/>
    <property type="match status" value="1"/>
</dbReference>
<feature type="binding site" evidence="7">
    <location>
        <position position="328"/>
    </location>
    <ligand>
        <name>Mg(2+)</name>
        <dbReference type="ChEBI" id="CHEBI:18420"/>
    </ligand>
</feature>
<dbReference type="EC" id="4.1.2.43" evidence="4"/>
<protein>
    <recommendedName>
        <fullName evidence="4">3-hexulose-6-phosphate synthase</fullName>
        <ecNumber evidence="4">4.1.2.43</ecNumber>
    </recommendedName>
</protein>
<evidence type="ECO:0000259" key="8">
    <source>
        <dbReference type="SMART" id="SM00934"/>
    </source>
</evidence>
<keyword evidence="6" id="KW-0119">Carbohydrate metabolism</keyword>
<evidence type="ECO:0000256" key="4">
    <source>
        <dbReference type="ARBA" id="ARBA00012890"/>
    </source>
</evidence>
<dbReference type="FunFam" id="3.20.20.70:FF:000022">
    <property type="entry name" value="3-keto-L-gulonate-6-phosphate decarboxylase UlaD"/>
    <property type="match status" value="1"/>
</dbReference>
<evidence type="ECO:0000256" key="7">
    <source>
        <dbReference type="PIRSR" id="PIRSR605493-1"/>
    </source>
</evidence>
<dbReference type="PANTHER" id="PTHR35039:SF3">
    <property type="entry name" value="3-KETO-L-GULONATE-6-PHOSPHATE DECARBOXYLASE SGBH-RELATED"/>
    <property type="match status" value="1"/>
</dbReference>
<dbReference type="CDD" id="cd16841">
    <property type="entry name" value="RraA_family"/>
    <property type="match status" value="1"/>
</dbReference>
<dbReference type="PIRSF" id="PIRSF037137">
    <property type="entry name" value="HPS_DMK_prd"/>
    <property type="match status" value="1"/>
</dbReference>
<keyword evidence="7" id="KW-0460">Magnesium</keyword>
<dbReference type="InterPro" id="IPR005493">
    <property type="entry name" value="RraA/RraA-like"/>
</dbReference>
<name>A0A7V0N007_UNCAE</name>
<dbReference type="InterPro" id="IPR041710">
    <property type="entry name" value="HPS/KGPDC"/>
</dbReference>
<evidence type="ECO:0000256" key="2">
    <source>
        <dbReference type="ARBA" id="ARBA00005014"/>
    </source>
</evidence>
<accession>A0A7V0N007</accession>
<keyword evidence="5" id="KW-0456">Lyase</keyword>
<dbReference type="GO" id="GO:0043801">
    <property type="term" value="F:hexulose-6-phosphate synthase activity"/>
    <property type="evidence" value="ECO:0007669"/>
    <property type="project" value="UniProtKB-EC"/>
</dbReference>
<gene>
    <name evidence="9" type="ORF">ENG47_05350</name>
</gene>
<dbReference type="SUPFAM" id="SSF51366">
    <property type="entry name" value="Ribulose-phoshate binding barrel"/>
    <property type="match status" value="1"/>
</dbReference>
<dbReference type="GO" id="GO:0006207">
    <property type="term" value="P:'de novo' pyrimidine nucleobase biosynthetic process"/>
    <property type="evidence" value="ECO:0007669"/>
    <property type="project" value="InterPro"/>
</dbReference>
<organism evidence="9">
    <name type="scientific">Aerophobetes bacterium</name>
    <dbReference type="NCBI Taxonomy" id="2030807"/>
    <lineage>
        <taxon>Bacteria</taxon>
        <taxon>Candidatus Aerophobota</taxon>
    </lineage>
</organism>
<dbReference type="InterPro" id="IPR036704">
    <property type="entry name" value="RraA/RraA-like_sf"/>
</dbReference>
<feature type="binding site" evidence="7">
    <location>
        <position position="327"/>
    </location>
    <ligand>
        <name>substrate</name>
    </ligand>
</feature>
<evidence type="ECO:0000256" key="1">
    <source>
        <dbReference type="ARBA" id="ARBA00000718"/>
    </source>
</evidence>
<dbReference type="AlphaFoldDB" id="A0A7V0N007"/>
<dbReference type="InterPro" id="IPR011060">
    <property type="entry name" value="RibuloseP-bd_barrel"/>
</dbReference>
<dbReference type="SMART" id="SM00934">
    <property type="entry name" value="OMPdecase"/>
    <property type="match status" value="1"/>
</dbReference>
<comment type="catalytic activity">
    <reaction evidence="1">
        <text>D-ribulose 5-phosphate + formaldehyde = D-arabino-hex-3-ulose 6-phosphate</text>
        <dbReference type="Rhea" id="RHEA:25201"/>
        <dbReference type="ChEBI" id="CHEBI:16842"/>
        <dbReference type="ChEBI" id="CHEBI:58121"/>
        <dbReference type="ChEBI" id="CHEBI:58542"/>
        <dbReference type="EC" id="4.1.2.43"/>
    </reaction>
</comment>
<dbReference type="SUPFAM" id="SSF89562">
    <property type="entry name" value="RraA-like"/>
    <property type="match status" value="1"/>
</dbReference>
<dbReference type="GO" id="GO:0046872">
    <property type="term" value="F:metal ion binding"/>
    <property type="evidence" value="ECO:0007669"/>
    <property type="project" value="UniProtKB-KW"/>
</dbReference>
<dbReference type="GO" id="GO:0004590">
    <property type="term" value="F:orotidine-5'-phosphate decarboxylase activity"/>
    <property type="evidence" value="ECO:0007669"/>
    <property type="project" value="InterPro"/>
</dbReference>
<reference evidence="9" key="1">
    <citation type="journal article" date="2020" name="mSystems">
        <title>Genome- and Community-Level Interaction Insights into Carbon Utilization and Element Cycling Functions of Hydrothermarchaeota in Hydrothermal Sediment.</title>
        <authorList>
            <person name="Zhou Z."/>
            <person name="Liu Y."/>
            <person name="Xu W."/>
            <person name="Pan J."/>
            <person name="Luo Z.H."/>
            <person name="Li M."/>
        </authorList>
    </citation>
    <scope>NUCLEOTIDE SEQUENCE [LARGE SCALE GENOMIC DNA]</scope>
    <source>
        <strain evidence="9">HyVt-219</strain>
    </source>
</reference>
<dbReference type="Proteomes" id="UP000885660">
    <property type="component" value="Unassembled WGS sequence"/>
</dbReference>